<keyword evidence="4" id="KW-1185">Reference proteome</keyword>
<evidence type="ECO:0000256" key="1">
    <source>
        <dbReference type="SAM" id="SignalP"/>
    </source>
</evidence>
<dbReference type="EMBL" id="BSEC01000002">
    <property type="protein sequence ID" value="GLI95131.1"/>
    <property type="molecule type" value="Genomic_DNA"/>
</dbReference>
<feature type="chain" id="PRO_5040839270" description="YtkA-like domain-containing protein" evidence="1">
    <location>
        <begin position="28"/>
        <end position="133"/>
    </location>
</feature>
<protein>
    <recommendedName>
        <fullName evidence="2">YtkA-like domain-containing protein</fullName>
    </recommendedName>
</protein>
<comment type="caution">
    <text evidence="3">The sequence shown here is derived from an EMBL/GenBank/DDBJ whole genome shotgun (WGS) entry which is preliminary data.</text>
</comment>
<organism evidence="3 4">
    <name type="scientific">Methylocystis echinoides</name>
    <dbReference type="NCBI Taxonomy" id="29468"/>
    <lineage>
        <taxon>Bacteria</taxon>
        <taxon>Pseudomonadati</taxon>
        <taxon>Pseudomonadota</taxon>
        <taxon>Alphaproteobacteria</taxon>
        <taxon>Hyphomicrobiales</taxon>
        <taxon>Methylocystaceae</taxon>
        <taxon>Methylocystis</taxon>
    </lineage>
</organism>
<dbReference type="Pfam" id="PF13115">
    <property type="entry name" value="YtkA"/>
    <property type="match status" value="1"/>
</dbReference>
<sequence length="133" mass="14352">MSTFISRGLAGSLLVLGLFAAPTAARAAIGDYEFKLVSEQAKKGQTVVDVRLIHKPHAKPVPDAVVFAMRLDMAPDDMEAMTGAIEQVESSEPGVYRFRVALTDEGRWRISLAAKVQGEAETLQGRLVLKATP</sequence>
<dbReference type="Proteomes" id="UP001144323">
    <property type="component" value="Unassembled WGS sequence"/>
</dbReference>
<dbReference type="RefSeq" id="WP_281805796.1">
    <property type="nucleotide sequence ID" value="NZ_BSEC01000002.1"/>
</dbReference>
<proteinExistence type="predicted"/>
<dbReference type="InterPro" id="IPR032693">
    <property type="entry name" value="YtkA-like_dom"/>
</dbReference>
<evidence type="ECO:0000259" key="2">
    <source>
        <dbReference type="Pfam" id="PF13115"/>
    </source>
</evidence>
<keyword evidence="1" id="KW-0732">Signal</keyword>
<gene>
    <name evidence="3" type="ORF">LMG27198_41230</name>
</gene>
<feature type="signal peptide" evidence="1">
    <location>
        <begin position="1"/>
        <end position="27"/>
    </location>
</feature>
<evidence type="ECO:0000313" key="3">
    <source>
        <dbReference type="EMBL" id="GLI95131.1"/>
    </source>
</evidence>
<feature type="domain" description="YtkA-like" evidence="2">
    <location>
        <begin position="27"/>
        <end position="112"/>
    </location>
</feature>
<name>A0A9W6GY78_9HYPH</name>
<dbReference type="AlphaFoldDB" id="A0A9W6GY78"/>
<reference evidence="3" key="1">
    <citation type="journal article" date="2023" name="Int. J. Syst. Evol. Microbiol.">
        <title>Methylocystis iwaonis sp. nov., a type II methane-oxidizing bacterium from surface soil of a rice paddy field in Japan, and emended description of the genus Methylocystis (ex Whittenbury et al. 1970) Bowman et al. 1993.</title>
        <authorList>
            <person name="Kaise H."/>
            <person name="Sawadogo J.B."/>
            <person name="Alam M.S."/>
            <person name="Ueno C."/>
            <person name="Dianou D."/>
            <person name="Shinjo R."/>
            <person name="Asakawa S."/>
        </authorList>
    </citation>
    <scope>NUCLEOTIDE SEQUENCE</scope>
    <source>
        <strain evidence="3">LMG27198</strain>
    </source>
</reference>
<accession>A0A9W6GY78</accession>
<evidence type="ECO:0000313" key="4">
    <source>
        <dbReference type="Proteomes" id="UP001144323"/>
    </source>
</evidence>